<dbReference type="InterPro" id="IPR008942">
    <property type="entry name" value="ENTH_VHS"/>
</dbReference>
<dbReference type="Gene3D" id="1.25.40.90">
    <property type="match status" value="1"/>
</dbReference>
<dbReference type="GO" id="GO:0005829">
    <property type="term" value="C:cytosol"/>
    <property type="evidence" value="ECO:0007669"/>
    <property type="project" value="GOC"/>
</dbReference>
<gene>
    <name evidence="3" type="ORF">WICPIJ_001912</name>
</gene>
<evidence type="ECO:0000313" key="4">
    <source>
        <dbReference type="Proteomes" id="UP000774326"/>
    </source>
</evidence>
<dbReference type="FunFam" id="1.25.40.90:FF:000006">
    <property type="entry name" value="Clathrin interactor 1"/>
    <property type="match status" value="1"/>
</dbReference>
<evidence type="ECO:0000259" key="2">
    <source>
        <dbReference type="PROSITE" id="PS50942"/>
    </source>
</evidence>
<feature type="compositionally biased region" description="Polar residues" evidence="1">
    <location>
        <begin position="377"/>
        <end position="394"/>
    </location>
</feature>
<dbReference type="GO" id="GO:0005886">
    <property type="term" value="C:plasma membrane"/>
    <property type="evidence" value="ECO:0007669"/>
    <property type="project" value="TreeGrafter"/>
</dbReference>
<dbReference type="Proteomes" id="UP000774326">
    <property type="component" value="Unassembled WGS sequence"/>
</dbReference>
<feature type="region of interest" description="Disordered" evidence="1">
    <location>
        <begin position="302"/>
        <end position="355"/>
    </location>
</feature>
<organism evidence="3 4">
    <name type="scientific">Wickerhamomyces pijperi</name>
    <name type="common">Yeast</name>
    <name type="synonym">Pichia pijperi</name>
    <dbReference type="NCBI Taxonomy" id="599730"/>
    <lineage>
        <taxon>Eukaryota</taxon>
        <taxon>Fungi</taxon>
        <taxon>Dikarya</taxon>
        <taxon>Ascomycota</taxon>
        <taxon>Saccharomycotina</taxon>
        <taxon>Saccharomycetes</taxon>
        <taxon>Phaffomycetales</taxon>
        <taxon>Wickerhamomycetaceae</taxon>
        <taxon>Wickerhamomyces</taxon>
    </lineage>
</organism>
<dbReference type="GO" id="GO:0006897">
    <property type="term" value="P:endocytosis"/>
    <property type="evidence" value="ECO:0007669"/>
    <property type="project" value="TreeGrafter"/>
</dbReference>
<dbReference type="SMART" id="SM00273">
    <property type="entry name" value="ENTH"/>
    <property type="match status" value="1"/>
</dbReference>
<evidence type="ECO:0000313" key="3">
    <source>
        <dbReference type="EMBL" id="KAH3687110.1"/>
    </source>
</evidence>
<dbReference type="OrthoDB" id="4033880at2759"/>
<dbReference type="GO" id="GO:0005543">
    <property type="term" value="F:phospholipid binding"/>
    <property type="evidence" value="ECO:0007669"/>
    <property type="project" value="TreeGrafter"/>
</dbReference>
<feature type="compositionally biased region" description="Low complexity" evidence="1">
    <location>
        <begin position="326"/>
        <end position="341"/>
    </location>
</feature>
<dbReference type="SUPFAM" id="SSF48464">
    <property type="entry name" value="ENTH/VHS domain"/>
    <property type="match status" value="1"/>
</dbReference>
<feature type="compositionally biased region" description="Low complexity" evidence="1">
    <location>
        <begin position="302"/>
        <end position="312"/>
    </location>
</feature>
<dbReference type="EMBL" id="JAEUBG010000982">
    <property type="protein sequence ID" value="KAH3687110.1"/>
    <property type="molecule type" value="Genomic_DNA"/>
</dbReference>
<accession>A0A9P8TQA7</accession>
<dbReference type="PANTHER" id="PTHR12276:SF45">
    <property type="entry name" value="CLATHRIN INTERACTOR 1"/>
    <property type="match status" value="1"/>
</dbReference>
<keyword evidence="4" id="KW-1185">Reference proteome</keyword>
<feature type="compositionally biased region" description="Polar residues" evidence="1">
    <location>
        <begin position="342"/>
        <end position="355"/>
    </location>
</feature>
<protein>
    <recommendedName>
        <fullName evidence="2">ENTH domain-containing protein</fullName>
    </recommendedName>
</protein>
<comment type="caution">
    <text evidence="3">The sequence shown here is derived from an EMBL/GenBank/DDBJ whole genome shotgun (WGS) entry which is preliminary data.</text>
</comment>
<proteinExistence type="predicted"/>
<dbReference type="InterPro" id="IPR013809">
    <property type="entry name" value="ENTH"/>
</dbReference>
<sequence>MDELKKGLKNISLYDVKSYVRKAQNVMYNYTEMESRVREATNNEPWGASTTSMAKIAAGTYNFREREEIIGMIFRRFTEKSSNEWRQIYKALQLLEYLVKNGSERFVDDTRANLSLVTMLRSFHYIDSQGRDQGINVRTKAKSLVALLNDDATLRAERKKARDNTKKFQGVAGGAAVSSNGRAGNEMGDYDDYDTYDNRIFGDGGVYGQRFEESRNTGATNKTQFEEYDVEESAKPRQSNSRVASSSKPVPSKPVDVDLFSFGDDTPAAATSAAKADDDFDDDFGDFQGSASNTQAQNGLNNLSSLYNNTNTQAPAPAQDNLFGDFTSFNSSTTTTTNTTTYPQQSSFSMGPASSTKQDAFSSLFNTASTKAHKDNLSQSSSTSVNAGKSNTKSSYEDNEANPFGSFSQPSATTASSSSNKQQQSSSNNAEVSLLDL</sequence>
<dbReference type="AlphaFoldDB" id="A0A9P8TQA7"/>
<dbReference type="GO" id="GO:0005768">
    <property type="term" value="C:endosome"/>
    <property type="evidence" value="ECO:0007669"/>
    <property type="project" value="TreeGrafter"/>
</dbReference>
<feature type="region of interest" description="Disordered" evidence="1">
    <location>
        <begin position="158"/>
        <end position="186"/>
    </location>
</feature>
<name>A0A9P8TQA7_WICPI</name>
<evidence type="ECO:0000256" key="1">
    <source>
        <dbReference type="SAM" id="MobiDB-lite"/>
    </source>
</evidence>
<feature type="region of interest" description="Disordered" evidence="1">
    <location>
        <begin position="371"/>
        <end position="437"/>
    </location>
</feature>
<dbReference type="GO" id="GO:0006895">
    <property type="term" value="P:Golgi to endosome transport"/>
    <property type="evidence" value="ECO:0007669"/>
    <property type="project" value="TreeGrafter"/>
</dbReference>
<feature type="compositionally biased region" description="Low complexity" evidence="1">
    <location>
        <begin position="406"/>
        <end position="430"/>
    </location>
</feature>
<feature type="domain" description="ENTH" evidence="2">
    <location>
        <begin position="25"/>
        <end position="158"/>
    </location>
</feature>
<dbReference type="PANTHER" id="PTHR12276">
    <property type="entry name" value="EPSIN/ENT-RELATED"/>
    <property type="match status" value="1"/>
</dbReference>
<dbReference type="GO" id="GO:0030125">
    <property type="term" value="C:clathrin vesicle coat"/>
    <property type="evidence" value="ECO:0007669"/>
    <property type="project" value="TreeGrafter"/>
</dbReference>
<dbReference type="GO" id="GO:0030276">
    <property type="term" value="F:clathrin binding"/>
    <property type="evidence" value="ECO:0007669"/>
    <property type="project" value="TreeGrafter"/>
</dbReference>
<reference evidence="3" key="2">
    <citation type="submission" date="2021-01" db="EMBL/GenBank/DDBJ databases">
        <authorList>
            <person name="Schikora-Tamarit M.A."/>
        </authorList>
    </citation>
    <scope>NUCLEOTIDE SEQUENCE</scope>
    <source>
        <strain evidence="3">CBS2887</strain>
    </source>
</reference>
<feature type="compositionally biased region" description="Low complexity" evidence="1">
    <location>
        <begin position="174"/>
        <end position="185"/>
    </location>
</feature>
<reference evidence="3" key="1">
    <citation type="journal article" date="2021" name="Open Biol.">
        <title>Shared evolutionary footprints suggest mitochondrial oxidative damage underlies multiple complex I losses in fungi.</title>
        <authorList>
            <person name="Schikora-Tamarit M.A."/>
            <person name="Marcet-Houben M."/>
            <person name="Nosek J."/>
            <person name="Gabaldon T."/>
        </authorList>
    </citation>
    <scope>NUCLEOTIDE SEQUENCE</scope>
    <source>
        <strain evidence="3">CBS2887</strain>
    </source>
</reference>
<dbReference type="Pfam" id="PF01417">
    <property type="entry name" value="ENTH"/>
    <property type="match status" value="1"/>
</dbReference>
<dbReference type="PROSITE" id="PS50942">
    <property type="entry name" value="ENTH"/>
    <property type="match status" value="1"/>
</dbReference>
<dbReference type="CDD" id="cd16992">
    <property type="entry name" value="ENTH_Ent3"/>
    <property type="match status" value="1"/>
</dbReference>
<feature type="compositionally biased region" description="Low complexity" evidence="1">
    <location>
        <begin position="245"/>
        <end position="261"/>
    </location>
</feature>
<feature type="region of interest" description="Disordered" evidence="1">
    <location>
        <begin position="212"/>
        <end position="261"/>
    </location>
</feature>